<dbReference type="InterPro" id="IPR025110">
    <property type="entry name" value="AMP-bd_C"/>
</dbReference>
<evidence type="ECO:0000259" key="2">
    <source>
        <dbReference type="Pfam" id="PF13193"/>
    </source>
</evidence>
<gene>
    <name evidence="3" type="ORF">ACFQE1_03905</name>
</gene>
<evidence type="ECO:0000313" key="4">
    <source>
        <dbReference type="Proteomes" id="UP001596328"/>
    </source>
</evidence>
<dbReference type="InterPro" id="IPR042099">
    <property type="entry name" value="ANL_N_sf"/>
</dbReference>
<dbReference type="PANTHER" id="PTHR43767">
    <property type="entry name" value="LONG-CHAIN-FATTY-ACID--COA LIGASE"/>
    <property type="match status" value="1"/>
</dbReference>
<dbReference type="PANTHER" id="PTHR43767:SF1">
    <property type="entry name" value="NONRIBOSOMAL PEPTIDE SYNTHASE PES1 (EUROFUNG)-RELATED"/>
    <property type="match status" value="1"/>
</dbReference>
<dbReference type="SUPFAM" id="SSF56801">
    <property type="entry name" value="Acetyl-CoA synthetase-like"/>
    <property type="match status" value="1"/>
</dbReference>
<dbReference type="Gene3D" id="3.40.50.12780">
    <property type="entry name" value="N-terminal domain of ligase-like"/>
    <property type="match status" value="1"/>
</dbReference>
<dbReference type="Gene3D" id="3.30.300.30">
    <property type="match status" value="1"/>
</dbReference>
<dbReference type="PROSITE" id="PS00455">
    <property type="entry name" value="AMP_BINDING"/>
    <property type="match status" value="1"/>
</dbReference>
<dbReference type="InterPro" id="IPR020845">
    <property type="entry name" value="AMP-binding_CS"/>
</dbReference>
<feature type="domain" description="AMP-binding enzyme C-terminal" evidence="2">
    <location>
        <begin position="424"/>
        <end position="500"/>
    </location>
</feature>
<evidence type="ECO:0000313" key="3">
    <source>
        <dbReference type="EMBL" id="MFC6723547.1"/>
    </source>
</evidence>
<sequence length="512" mass="56916">MPPLTDLSRIAAEGNPNRDAFADGEDDRCVTWSEFDIESNQAASAFGSYVGQGDRIAFICDASVDHVTLWNGGIKAGCVVSNLHVKSSPNVMRSCIDRLHPSVIVLDKQYSEFFKEQIYTEITTGVDAVVSTGEPQAPYEIGMSTFLNRGSDQPPDIQVGEGEIATILWTSGTTGKPKGWCLTHRSAVMRGMKLVSALNISRTTRRIQTLSPSFAAWFTGTMPALLTGAATCFLQDWDPETYLRVIEEEEQTMATLVPSMWREILNLPSFEKYDLGSLERITAAGERLDTTTLQRLETEVCDRIYNAFAATEVMATSLSNKEMDDKRVESVGKSTITTEVRIIQEGGEPTDTIPPNQTGEIIVKAPDSVSWAWGDTEKTQEAFVDGWWYSGDLGYQDEDGYIYLQGRSDFMILSKGIKVYPVPIEEVLNSHPKVTQSAVVGVEDNEYGEKVTAVIQRADADLSSEELDEWCLESDNIARFERPREYNFVDRPLPRTATNKLDRASVQESLNR</sequence>
<dbReference type="InterPro" id="IPR000873">
    <property type="entry name" value="AMP-dep_synth/lig_dom"/>
</dbReference>
<dbReference type="Proteomes" id="UP001596328">
    <property type="component" value="Unassembled WGS sequence"/>
</dbReference>
<keyword evidence="4" id="KW-1185">Reference proteome</keyword>
<dbReference type="CDD" id="cd04433">
    <property type="entry name" value="AFD_class_I"/>
    <property type="match status" value="1"/>
</dbReference>
<dbReference type="EMBL" id="JBHSWU010000024">
    <property type="protein sequence ID" value="MFC6723547.1"/>
    <property type="molecule type" value="Genomic_DNA"/>
</dbReference>
<dbReference type="InterPro" id="IPR045851">
    <property type="entry name" value="AMP-bd_C_sf"/>
</dbReference>
<name>A0ABD5RXQ7_9EURY</name>
<dbReference type="InterPro" id="IPR050237">
    <property type="entry name" value="ATP-dep_AMP-bd_enzyme"/>
</dbReference>
<dbReference type="Pfam" id="PF00501">
    <property type="entry name" value="AMP-binding"/>
    <property type="match status" value="1"/>
</dbReference>
<organism evidence="3 4">
    <name type="scientific">Halobium palmae</name>
    <dbReference type="NCBI Taxonomy" id="1776492"/>
    <lineage>
        <taxon>Archaea</taxon>
        <taxon>Methanobacteriati</taxon>
        <taxon>Methanobacteriota</taxon>
        <taxon>Stenosarchaea group</taxon>
        <taxon>Halobacteria</taxon>
        <taxon>Halobacteriales</taxon>
        <taxon>Haloferacaceae</taxon>
        <taxon>Halobium</taxon>
    </lineage>
</organism>
<proteinExistence type="predicted"/>
<feature type="domain" description="AMP-dependent synthetase/ligase" evidence="1">
    <location>
        <begin position="11"/>
        <end position="366"/>
    </location>
</feature>
<reference evidence="3 4" key="1">
    <citation type="journal article" date="2019" name="Int. J. Syst. Evol. Microbiol.">
        <title>The Global Catalogue of Microorganisms (GCM) 10K type strain sequencing project: providing services to taxonomists for standard genome sequencing and annotation.</title>
        <authorList>
            <consortium name="The Broad Institute Genomics Platform"/>
            <consortium name="The Broad Institute Genome Sequencing Center for Infectious Disease"/>
            <person name="Wu L."/>
            <person name="Ma J."/>
        </authorList>
    </citation>
    <scope>NUCLEOTIDE SEQUENCE [LARGE SCALE GENOMIC DNA]</scope>
    <source>
        <strain evidence="3 4">NBRC 111368</strain>
    </source>
</reference>
<protein>
    <submittedName>
        <fullName evidence="3">AMP-binding protein</fullName>
    </submittedName>
</protein>
<dbReference type="Pfam" id="PF13193">
    <property type="entry name" value="AMP-binding_C"/>
    <property type="match status" value="1"/>
</dbReference>
<accession>A0ABD5RXQ7</accession>
<dbReference type="GO" id="GO:0016878">
    <property type="term" value="F:acid-thiol ligase activity"/>
    <property type="evidence" value="ECO:0007669"/>
    <property type="project" value="UniProtKB-ARBA"/>
</dbReference>
<dbReference type="AlphaFoldDB" id="A0ABD5RXQ7"/>
<evidence type="ECO:0000259" key="1">
    <source>
        <dbReference type="Pfam" id="PF00501"/>
    </source>
</evidence>
<comment type="caution">
    <text evidence="3">The sequence shown here is derived from an EMBL/GenBank/DDBJ whole genome shotgun (WGS) entry which is preliminary data.</text>
</comment>